<dbReference type="EMBL" id="BJWL01000001">
    <property type="protein sequence ID" value="GFY80799.1"/>
    <property type="molecule type" value="Genomic_DNA"/>
</dbReference>
<sequence>MRHGRFSSYQQIGVPDEILIDRCVGRRLDPGTGKIYHIKNFPPETDEIKAKVITRPDDTEEKSVKRRNVNGEELHVVSETPNLVRGKNIVAGIGHGGGGSPKNRESALLPQKRYKTSPNSVRDAFPTEMEAYL</sequence>
<evidence type="ECO:0000313" key="4">
    <source>
        <dbReference type="Proteomes" id="UP000585474"/>
    </source>
</evidence>
<dbReference type="InterPro" id="IPR036193">
    <property type="entry name" value="ADK_active_lid_dom_sf"/>
</dbReference>
<dbReference type="GO" id="GO:0004017">
    <property type="term" value="F:AMP kinase activity"/>
    <property type="evidence" value="ECO:0007669"/>
    <property type="project" value="InterPro"/>
</dbReference>
<dbReference type="InterPro" id="IPR027417">
    <property type="entry name" value="P-loop_NTPase"/>
</dbReference>
<evidence type="ECO:0000256" key="1">
    <source>
        <dbReference type="ARBA" id="ARBA00007220"/>
    </source>
</evidence>
<dbReference type="AlphaFoldDB" id="A0A7J0E4C9"/>
<evidence type="ECO:0000313" key="3">
    <source>
        <dbReference type="EMBL" id="GFY80799.1"/>
    </source>
</evidence>
<organism evidence="3 4">
    <name type="scientific">Actinidia rufa</name>
    <dbReference type="NCBI Taxonomy" id="165716"/>
    <lineage>
        <taxon>Eukaryota</taxon>
        <taxon>Viridiplantae</taxon>
        <taxon>Streptophyta</taxon>
        <taxon>Embryophyta</taxon>
        <taxon>Tracheophyta</taxon>
        <taxon>Spermatophyta</taxon>
        <taxon>Magnoliopsida</taxon>
        <taxon>eudicotyledons</taxon>
        <taxon>Gunneridae</taxon>
        <taxon>Pentapetalae</taxon>
        <taxon>asterids</taxon>
        <taxon>Ericales</taxon>
        <taxon>Actinidiaceae</taxon>
        <taxon>Actinidia</taxon>
    </lineage>
</organism>
<keyword evidence="3" id="KW-0808">Transferase</keyword>
<dbReference type="OrthoDB" id="439792at2759"/>
<dbReference type="Proteomes" id="UP000585474">
    <property type="component" value="Unassembled WGS sequence"/>
</dbReference>
<reference evidence="3 4" key="1">
    <citation type="submission" date="2019-07" db="EMBL/GenBank/DDBJ databases">
        <title>De Novo Assembly of kiwifruit Actinidia rufa.</title>
        <authorList>
            <person name="Sugita-Konishi S."/>
            <person name="Sato K."/>
            <person name="Mori E."/>
            <person name="Abe Y."/>
            <person name="Kisaki G."/>
            <person name="Hamano K."/>
            <person name="Suezawa K."/>
            <person name="Otani M."/>
            <person name="Fukuda T."/>
            <person name="Manabe T."/>
            <person name="Gomi K."/>
            <person name="Tabuchi M."/>
            <person name="Akimitsu K."/>
            <person name="Kataoka I."/>
        </authorList>
    </citation>
    <scope>NUCLEOTIDE SEQUENCE [LARGE SCALE GENOMIC DNA]</scope>
    <source>
        <strain evidence="4">cv. Fuchu</strain>
    </source>
</reference>
<gene>
    <name evidence="3" type="ORF">Acr_01g0006080</name>
</gene>
<keyword evidence="3" id="KW-0418">Kinase</keyword>
<accession>A0A7J0E4C9</accession>
<proteinExistence type="inferred from homology"/>
<name>A0A7J0E4C9_9ERIC</name>
<comment type="caution">
    <text evidence="3">The sequence shown here is derived from an EMBL/GenBank/DDBJ whole genome shotgun (WGS) entry which is preliminary data.</text>
</comment>
<keyword evidence="4" id="KW-1185">Reference proteome</keyword>
<feature type="region of interest" description="Disordered" evidence="2">
    <location>
        <begin position="91"/>
        <end position="122"/>
    </location>
</feature>
<comment type="similarity">
    <text evidence="1">Belongs to the adenylate kinase family.</text>
</comment>
<dbReference type="Gene3D" id="3.40.50.300">
    <property type="entry name" value="P-loop containing nucleotide triphosphate hydrolases"/>
    <property type="match status" value="1"/>
</dbReference>
<evidence type="ECO:0000256" key="2">
    <source>
        <dbReference type="SAM" id="MobiDB-lite"/>
    </source>
</evidence>
<dbReference type="SUPFAM" id="SSF57774">
    <property type="entry name" value="Microbial and mitochondrial ADK, insert 'zinc finger' domain"/>
    <property type="match status" value="1"/>
</dbReference>
<protein>
    <submittedName>
        <fullName evidence="3">Adenylate kinase family protein</fullName>
    </submittedName>
</protein>